<protein>
    <recommendedName>
        <fullName evidence="3">Hydrolase</fullName>
    </recommendedName>
</protein>
<dbReference type="AlphaFoldDB" id="A0A0H4QJA8"/>
<dbReference type="PANTHER" id="PTHR10000:SF53">
    <property type="entry name" value="5-AMINO-6-(5-PHOSPHO-D-RIBITYLAMINO)URACIL PHOSPHATASE YBJI-RELATED"/>
    <property type="match status" value="1"/>
</dbReference>
<dbReference type="PANTHER" id="PTHR10000">
    <property type="entry name" value="PHOSPHOSERINE PHOSPHATASE"/>
    <property type="match status" value="1"/>
</dbReference>
<proteinExistence type="predicted"/>
<dbReference type="InterPro" id="IPR006379">
    <property type="entry name" value="HAD-SF_hydro_IIB"/>
</dbReference>
<dbReference type="EMBL" id="CP012034">
    <property type="protein sequence ID" value="AKP66763.1"/>
    <property type="molecule type" value="Genomic_DNA"/>
</dbReference>
<dbReference type="InterPro" id="IPR023214">
    <property type="entry name" value="HAD_sf"/>
</dbReference>
<sequence>MIKLIATDIDGTFFDDDHQYNHERFNKQLEMLHKKDVKFAIASGNYLGHLQKVVKYSPVDAFIAENGAHIEADGKEVFASYLKDSTISEIIDSLQTLGDNLQAFIFSGEKATYVDRNFLNTIDKYYISNFQPYDDINSIDDNIFKVNISLNNDQLQEVEDYLNDKFKGEIHATASGFGSIDVISYEINKSVGLEKVASFDNIALEDMVVFGDNSNDNEMLKESGIGYAMKNATDITKNSADRITTLDNNHEGVLETIDELFGWNTK</sequence>
<dbReference type="SFLD" id="SFLDG01140">
    <property type="entry name" value="C2.B:_Phosphomannomutase_and_P"/>
    <property type="match status" value="1"/>
</dbReference>
<dbReference type="NCBIfam" id="TIGR01484">
    <property type="entry name" value="HAD-SF-IIB"/>
    <property type="match status" value="1"/>
</dbReference>
<dbReference type="SUPFAM" id="SSF56784">
    <property type="entry name" value="HAD-like"/>
    <property type="match status" value="1"/>
</dbReference>
<dbReference type="GO" id="GO:0016791">
    <property type="term" value="F:phosphatase activity"/>
    <property type="evidence" value="ECO:0007669"/>
    <property type="project" value="TreeGrafter"/>
</dbReference>
<dbReference type="CDD" id="cd07518">
    <property type="entry name" value="HAD_YbiV-Like"/>
    <property type="match status" value="1"/>
</dbReference>
<reference evidence="2" key="1">
    <citation type="submission" date="2015-07" db="EMBL/GenBank/DDBJ databases">
        <title>Lactobacillus ginsenosidimutans/EMML 3141/ whole genome sequencing.</title>
        <authorList>
            <person name="Kim M.K."/>
            <person name="Im W.-T."/>
            <person name="Srinivasan S."/>
            <person name="Lee J.-J."/>
        </authorList>
    </citation>
    <scope>NUCLEOTIDE SEQUENCE [LARGE SCALE GENOMIC DNA]</scope>
    <source>
        <strain evidence="2">EMML 3041</strain>
    </source>
</reference>
<dbReference type="OrthoDB" id="9814970at2"/>
<dbReference type="GO" id="GO:0005829">
    <property type="term" value="C:cytosol"/>
    <property type="evidence" value="ECO:0007669"/>
    <property type="project" value="TreeGrafter"/>
</dbReference>
<evidence type="ECO:0000313" key="1">
    <source>
        <dbReference type="EMBL" id="AKP66763.1"/>
    </source>
</evidence>
<dbReference type="Gene3D" id="3.40.50.1000">
    <property type="entry name" value="HAD superfamily/HAD-like"/>
    <property type="match status" value="1"/>
</dbReference>
<dbReference type="STRING" id="1007676.ABM34_03740"/>
<dbReference type="Gene3D" id="3.30.1240.10">
    <property type="match status" value="1"/>
</dbReference>
<dbReference type="InterPro" id="IPR000150">
    <property type="entry name" value="Cof"/>
</dbReference>
<dbReference type="KEGG" id="lgn:ABM34_03740"/>
<dbReference type="Proteomes" id="UP000036106">
    <property type="component" value="Chromosome"/>
</dbReference>
<dbReference type="GO" id="GO:0000287">
    <property type="term" value="F:magnesium ion binding"/>
    <property type="evidence" value="ECO:0007669"/>
    <property type="project" value="TreeGrafter"/>
</dbReference>
<dbReference type="Pfam" id="PF08282">
    <property type="entry name" value="Hydrolase_3"/>
    <property type="match status" value="1"/>
</dbReference>
<name>A0A0H4QJA8_9LACO</name>
<evidence type="ECO:0008006" key="3">
    <source>
        <dbReference type="Google" id="ProtNLM"/>
    </source>
</evidence>
<keyword evidence="2" id="KW-1185">Reference proteome</keyword>
<dbReference type="InterPro" id="IPR036412">
    <property type="entry name" value="HAD-like_sf"/>
</dbReference>
<accession>A0A0H4QJA8</accession>
<evidence type="ECO:0000313" key="2">
    <source>
        <dbReference type="Proteomes" id="UP000036106"/>
    </source>
</evidence>
<dbReference type="NCBIfam" id="TIGR00099">
    <property type="entry name" value="Cof-subfamily"/>
    <property type="match status" value="1"/>
</dbReference>
<dbReference type="PATRIC" id="fig|1007676.4.peg.770"/>
<dbReference type="SFLD" id="SFLDS00003">
    <property type="entry name" value="Haloacid_Dehalogenase"/>
    <property type="match status" value="1"/>
</dbReference>
<dbReference type="RefSeq" id="WP_048703521.1">
    <property type="nucleotide sequence ID" value="NZ_CP012034.1"/>
</dbReference>
<organism evidence="1 2">
    <name type="scientific">Companilactobacillus ginsenosidimutans</name>
    <dbReference type="NCBI Taxonomy" id="1007676"/>
    <lineage>
        <taxon>Bacteria</taxon>
        <taxon>Bacillati</taxon>
        <taxon>Bacillota</taxon>
        <taxon>Bacilli</taxon>
        <taxon>Lactobacillales</taxon>
        <taxon>Lactobacillaceae</taxon>
        <taxon>Companilactobacillus</taxon>
    </lineage>
</organism>
<gene>
    <name evidence="1" type="ORF">ABM34_03740</name>
</gene>